<sequence length="388" mass="42091">MHPLFFNGPVQNGPFTFQAKPGKAVGIRLAAALNAILGAPLTPHLWNTVTLDGDLRHRAAVSGGSVTRAAFEARLIAAKYAPHPAPAAGTVTDTDPEVAVLALELIEENLRTGTVTISRETVPTCRVCGHMTGQGTRTCNACGCTDIRDRVARHLIAKVARDRPVLDRADIHSSHRAHPKHLQNTAANVASRLFISRTRDHGIDLSPLGLPRLVLDPRVGVHATVLAAAHRLNANTAVMTITQNAANHIAAHGQHFRKYRETRLKYALHGHLPYDYTAILQPVYAAYRATAATRRTFETWFLPLFSLKEKGGTRPGLLPQLFKHFMRAYMSRPSHADPFELASIHEAVAVGETDWLTRRRLLGTVLAAPSSPDMVEAGEPDGTGSAAP</sequence>
<accession>A0A7K3MAA0</accession>
<dbReference type="EMBL" id="WLZY01000010">
    <property type="protein sequence ID" value="NDL60229.1"/>
    <property type="molecule type" value="Genomic_DNA"/>
</dbReference>
<comment type="caution">
    <text evidence="1">The sequence shown here is derived from an EMBL/GenBank/DDBJ whole genome shotgun (WGS) entry which is preliminary data.</text>
</comment>
<evidence type="ECO:0000313" key="1">
    <source>
        <dbReference type="EMBL" id="NDL60229.1"/>
    </source>
</evidence>
<protein>
    <submittedName>
        <fullName evidence="1">Uncharacterized protein</fullName>
    </submittedName>
</protein>
<dbReference type="AlphaFoldDB" id="A0A7K3MAA0"/>
<proteinExistence type="predicted"/>
<evidence type="ECO:0000313" key="2">
    <source>
        <dbReference type="Proteomes" id="UP000460435"/>
    </source>
</evidence>
<dbReference type="Proteomes" id="UP000460435">
    <property type="component" value="Unassembled WGS sequence"/>
</dbReference>
<name>A0A7K3MAA0_9ACTN</name>
<organism evidence="1 2">
    <name type="scientific">Phytoactinopolyspora mesophila</name>
    <dbReference type="NCBI Taxonomy" id="2650750"/>
    <lineage>
        <taxon>Bacteria</taxon>
        <taxon>Bacillati</taxon>
        <taxon>Actinomycetota</taxon>
        <taxon>Actinomycetes</taxon>
        <taxon>Jiangellales</taxon>
        <taxon>Jiangellaceae</taxon>
        <taxon>Phytoactinopolyspora</taxon>
    </lineage>
</organism>
<reference evidence="1 2" key="1">
    <citation type="submission" date="2019-11" db="EMBL/GenBank/DDBJ databases">
        <authorList>
            <person name="Li X.-J."/>
            <person name="Feng X.-M."/>
        </authorList>
    </citation>
    <scope>NUCLEOTIDE SEQUENCE [LARGE SCALE GENOMIC DNA]</scope>
    <source>
        <strain evidence="1 2">XMNu-373</strain>
    </source>
</reference>
<keyword evidence="2" id="KW-1185">Reference proteome</keyword>
<dbReference type="RefSeq" id="WP_162452926.1">
    <property type="nucleotide sequence ID" value="NZ_WLZY01000010.1"/>
</dbReference>
<gene>
    <name evidence="1" type="ORF">F7O44_24450</name>
</gene>